<dbReference type="InterPro" id="IPR036873">
    <property type="entry name" value="Rhodanese-like_dom_sf"/>
</dbReference>
<gene>
    <name evidence="2" type="ORF">HAHE_40560</name>
</gene>
<evidence type="ECO:0000313" key="2">
    <source>
        <dbReference type="EMBL" id="BCX50148.1"/>
    </source>
</evidence>
<dbReference type="InterPro" id="IPR001763">
    <property type="entry name" value="Rhodanese-like_dom"/>
</dbReference>
<dbReference type="InterPro" id="IPR050229">
    <property type="entry name" value="GlpE_sulfurtransferase"/>
</dbReference>
<dbReference type="CDD" id="cd00158">
    <property type="entry name" value="RHOD"/>
    <property type="match status" value="1"/>
</dbReference>
<organism evidence="2 3">
    <name type="scientific">Haloferula helveola</name>
    <dbReference type="NCBI Taxonomy" id="490095"/>
    <lineage>
        <taxon>Bacteria</taxon>
        <taxon>Pseudomonadati</taxon>
        <taxon>Verrucomicrobiota</taxon>
        <taxon>Verrucomicrobiia</taxon>
        <taxon>Verrucomicrobiales</taxon>
        <taxon>Verrucomicrobiaceae</taxon>
        <taxon>Haloferula</taxon>
    </lineage>
</organism>
<accession>A0ABN6H9J3</accession>
<name>A0ABN6H9J3_9BACT</name>
<dbReference type="PROSITE" id="PS50206">
    <property type="entry name" value="RHODANESE_3"/>
    <property type="match status" value="1"/>
</dbReference>
<dbReference type="Pfam" id="PF00581">
    <property type="entry name" value="Rhodanese"/>
    <property type="match status" value="1"/>
</dbReference>
<dbReference type="Proteomes" id="UP001374893">
    <property type="component" value="Chromosome"/>
</dbReference>
<dbReference type="PANTHER" id="PTHR43031:SF17">
    <property type="entry name" value="SULFURTRANSFERASE YTWF-RELATED"/>
    <property type="match status" value="1"/>
</dbReference>
<dbReference type="RefSeq" id="WP_338687075.1">
    <property type="nucleotide sequence ID" value="NZ_AP024702.1"/>
</dbReference>
<dbReference type="SUPFAM" id="SSF52821">
    <property type="entry name" value="Rhodanese/Cell cycle control phosphatase"/>
    <property type="match status" value="1"/>
</dbReference>
<protein>
    <recommendedName>
        <fullName evidence="1">Rhodanese domain-containing protein</fullName>
    </recommendedName>
</protein>
<evidence type="ECO:0000313" key="3">
    <source>
        <dbReference type="Proteomes" id="UP001374893"/>
    </source>
</evidence>
<keyword evidence="3" id="KW-1185">Reference proteome</keyword>
<evidence type="ECO:0000259" key="1">
    <source>
        <dbReference type="PROSITE" id="PS50206"/>
    </source>
</evidence>
<reference evidence="2 3" key="1">
    <citation type="submission" date="2021-06" db="EMBL/GenBank/DDBJ databases">
        <title>Complete genome of Haloferula helveola possessing various polysaccharide degrading enzymes.</title>
        <authorList>
            <person name="Takami H."/>
            <person name="Huang C."/>
            <person name="Hamasaki K."/>
        </authorList>
    </citation>
    <scope>NUCLEOTIDE SEQUENCE [LARGE SCALE GENOMIC DNA]</scope>
    <source>
        <strain evidence="2 3">CN-1</strain>
    </source>
</reference>
<dbReference type="Gene3D" id="3.40.250.10">
    <property type="entry name" value="Rhodanese-like domain"/>
    <property type="match status" value="1"/>
</dbReference>
<dbReference type="SMART" id="SM00450">
    <property type="entry name" value="RHOD"/>
    <property type="match status" value="1"/>
</dbReference>
<dbReference type="PANTHER" id="PTHR43031">
    <property type="entry name" value="FAD-DEPENDENT OXIDOREDUCTASE"/>
    <property type="match status" value="1"/>
</dbReference>
<feature type="domain" description="Rhodanese" evidence="1">
    <location>
        <begin position="26"/>
        <end position="115"/>
    </location>
</feature>
<dbReference type="EMBL" id="AP024702">
    <property type="protein sequence ID" value="BCX50148.1"/>
    <property type="molecule type" value="Genomic_DNA"/>
</dbReference>
<proteinExistence type="predicted"/>
<sequence length="117" mass="12939">MTSDFDPAQGIELTVEQVSELAPKIESGTWRLIDCREADEWAINRLPNARHIALSDFRPGAEAAAADGIPCIVYCHHGMRSLRAAAFLRSLGLDQAWSMSGGIDLWSDRIDPQVPKY</sequence>